<comment type="caution">
    <text evidence="7">The sequence shown here is derived from an EMBL/GenBank/DDBJ whole genome shotgun (WGS) entry which is preliminary data.</text>
</comment>
<comment type="function">
    <text evidence="5">Could be a nuclease involved in processing of the 5'-end of pre-16S rRNA.</text>
</comment>
<name>A0A1F6M4I8_9BACT</name>
<dbReference type="SMART" id="SM00732">
    <property type="entry name" value="YqgFc"/>
    <property type="match status" value="1"/>
</dbReference>
<dbReference type="HAMAP" id="MF_00651">
    <property type="entry name" value="Nuclease_YqgF"/>
    <property type="match status" value="1"/>
</dbReference>
<dbReference type="GO" id="GO:0016788">
    <property type="term" value="F:hydrolase activity, acting on ester bonds"/>
    <property type="evidence" value="ECO:0007669"/>
    <property type="project" value="UniProtKB-UniRule"/>
</dbReference>
<dbReference type="PANTHER" id="PTHR33317:SF4">
    <property type="entry name" value="POLYNUCLEOTIDYL TRANSFERASE, RIBONUCLEASE H-LIKE SUPERFAMILY PROTEIN"/>
    <property type="match status" value="1"/>
</dbReference>
<proteinExistence type="inferred from homology"/>
<keyword evidence="1 5" id="KW-0963">Cytoplasm</keyword>
<keyword evidence="2 5" id="KW-0690">Ribosome biogenesis</keyword>
<dbReference type="NCBIfam" id="TIGR00250">
    <property type="entry name" value="RNAse_H_YqgF"/>
    <property type="match status" value="1"/>
</dbReference>
<gene>
    <name evidence="7" type="ORF">A3B90_01480</name>
</gene>
<dbReference type="GO" id="GO:0004518">
    <property type="term" value="F:nuclease activity"/>
    <property type="evidence" value="ECO:0007669"/>
    <property type="project" value="UniProtKB-KW"/>
</dbReference>
<dbReference type="Proteomes" id="UP000178742">
    <property type="component" value="Unassembled WGS sequence"/>
</dbReference>
<dbReference type="InterPro" id="IPR005227">
    <property type="entry name" value="YqgF"/>
</dbReference>
<evidence type="ECO:0000256" key="3">
    <source>
        <dbReference type="ARBA" id="ARBA00022722"/>
    </source>
</evidence>
<evidence type="ECO:0000256" key="5">
    <source>
        <dbReference type="HAMAP-Rule" id="MF_00651"/>
    </source>
</evidence>
<dbReference type="GO" id="GO:0000967">
    <property type="term" value="P:rRNA 5'-end processing"/>
    <property type="evidence" value="ECO:0007669"/>
    <property type="project" value="UniProtKB-UniRule"/>
</dbReference>
<comment type="subcellular location">
    <subcellularLocation>
        <location evidence="5">Cytoplasm</location>
    </subcellularLocation>
</comment>
<organism evidence="7 8">
    <name type="scientific">Candidatus Magasanikbacteria bacterium RIFCSPHIGHO2_02_FULL_41_13</name>
    <dbReference type="NCBI Taxonomy" id="1798676"/>
    <lineage>
        <taxon>Bacteria</taxon>
        <taxon>Candidatus Magasanikiibacteriota</taxon>
    </lineage>
</organism>
<dbReference type="EMBL" id="MFPX01000016">
    <property type="protein sequence ID" value="OGH66561.1"/>
    <property type="molecule type" value="Genomic_DNA"/>
</dbReference>
<evidence type="ECO:0000256" key="4">
    <source>
        <dbReference type="ARBA" id="ARBA00022801"/>
    </source>
</evidence>
<evidence type="ECO:0000313" key="8">
    <source>
        <dbReference type="Proteomes" id="UP000178742"/>
    </source>
</evidence>
<dbReference type="AlphaFoldDB" id="A0A1F6M4I8"/>
<dbReference type="InterPro" id="IPR006641">
    <property type="entry name" value="YqgF/RNaseH-like_dom"/>
</dbReference>
<sequence length="126" mass="14234">MKILAIDFGTKTLGLAMTDTDLDIVFPFGTMQNFEPKVFLNIKDLVLKEDFEEIVFGLPLGMNNEETEATGRVRTFAEKLKEHVDVPMHFVDERFSTHEANNMGGESSVDEKSAMIILESYLSKKV</sequence>
<dbReference type="InterPro" id="IPR037027">
    <property type="entry name" value="YqgF/RNaseH-like_dom_sf"/>
</dbReference>
<dbReference type="GO" id="GO:0005829">
    <property type="term" value="C:cytosol"/>
    <property type="evidence" value="ECO:0007669"/>
    <property type="project" value="TreeGrafter"/>
</dbReference>
<comment type="similarity">
    <text evidence="5">Belongs to the YqgF HJR family.</text>
</comment>
<keyword evidence="4 5" id="KW-0378">Hydrolase</keyword>
<dbReference type="Gene3D" id="3.30.420.140">
    <property type="entry name" value="YqgF/RNase H-like domain"/>
    <property type="match status" value="1"/>
</dbReference>
<dbReference type="CDD" id="cd16964">
    <property type="entry name" value="YqgF"/>
    <property type="match status" value="1"/>
</dbReference>
<dbReference type="PANTHER" id="PTHR33317">
    <property type="entry name" value="POLYNUCLEOTIDYL TRANSFERASE, RIBONUCLEASE H-LIKE SUPERFAMILY PROTEIN"/>
    <property type="match status" value="1"/>
</dbReference>
<feature type="domain" description="YqgF/RNase H-like" evidence="6">
    <location>
        <begin position="1"/>
        <end position="100"/>
    </location>
</feature>
<evidence type="ECO:0000256" key="1">
    <source>
        <dbReference type="ARBA" id="ARBA00022490"/>
    </source>
</evidence>
<evidence type="ECO:0000259" key="6">
    <source>
        <dbReference type="SMART" id="SM00732"/>
    </source>
</evidence>
<dbReference type="SUPFAM" id="SSF53098">
    <property type="entry name" value="Ribonuclease H-like"/>
    <property type="match status" value="1"/>
</dbReference>
<accession>A0A1F6M4I8</accession>
<reference evidence="7 8" key="1">
    <citation type="journal article" date="2016" name="Nat. Commun.">
        <title>Thousands of microbial genomes shed light on interconnected biogeochemical processes in an aquifer system.</title>
        <authorList>
            <person name="Anantharaman K."/>
            <person name="Brown C.T."/>
            <person name="Hug L.A."/>
            <person name="Sharon I."/>
            <person name="Castelle C.J."/>
            <person name="Probst A.J."/>
            <person name="Thomas B.C."/>
            <person name="Singh A."/>
            <person name="Wilkins M.J."/>
            <person name="Karaoz U."/>
            <person name="Brodie E.L."/>
            <person name="Williams K.H."/>
            <person name="Hubbard S.S."/>
            <person name="Banfield J.F."/>
        </authorList>
    </citation>
    <scope>NUCLEOTIDE SEQUENCE [LARGE SCALE GENOMIC DNA]</scope>
</reference>
<dbReference type="Pfam" id="PF03652">
    <property type="entry name" value="RuvX"/>
    <property type="match status" value="1"/>
</dbReference>
<keyword evidence="3 5" id="KW-0540">Nuclease</keyword>
<dbReference type="EC" id="3.1.-.-" evidence="5"/>
<protein>
    <recommendedName>
        <fullName evidence="5">Putative pre-16S rRNA nuclease</fullName>
        <ecNumber evidence="5">3.1.-.-</ecNumber>
    </recommendedName>
</protein>
<evidence type="ECO:0000256" key="2">
    <source>
        <dbReference type="ARBA" id="ARBA00022517"/>
    </source>
</evidence>
<evidence type="ECO:0000313" key="7">
    <source>
        <dbReference type="EMBL" id="OGH66561.1"/>
    </source>
</evidence>
<dbReference type="InterPro" id="IPR012337">
    <property type="entry name" value="RNaseH-like_sf"/>
</dbReference>
<dbReference type="STRING" id="1798676.A3B90_01480"/>